<reference evidence="1 2" key="1">
    <citation type="submission" date="2019-07" db="EMBL/GenBank/DDBJ databases">
        <title>WGS assembly of Gossypium tomentosum.</title>
        <authorList>
            <person name="Chen Z.J."/>
            <person name="Sreedasyam A."/>
            <person name="Ando A."/>
            <person name="Song Q."/>
            <person name="De L."/>
            <person name="Hulse-Kemp A."/>
            <person name="Ding M."/>
            <person name="Ye W."/>
            <person name="Kirkbride R."/>
            <person name="Jenkins J."/>
            <person name="Plott C."/>
            <person name="Lovell J."/>
            <person name="Lin Y.-M."/>
            <person name="Vaughn R."/>
            <person name="Liu B."/>
            <person name="Li W."/>
            <person name="Simpson S."/>
            <person name="Scheffler B."/>
            <person name="Saski C."/>
            <person name="Grover C."/>
            <person name="Hu G."/>
            <person name="Conover J."/>
            <person name="Carlson J."/>
            <person name="Shu S."/>
            <person name="Boston L."/>
            <person name="Williams M."/>
            <person name="Peterson D."/>
            <person name="Mcgee K."/>
            <person name="Jones D."/>
            <person name="Wendel J."/>
            <person name="Stelly D."/>
            <person name="Grimwood J."/>
            <person name="Schmutz J."/>
        </authorList>
    </citation>
    <scope>NUCLEOTIDE SEQUENCE [LARGE SCALE GENOMIC DNA]</scope>
    <source>
        <strain evidence="1">7179.01</strain>
    </source>
</reference>
<protein>
    <submittedName>
        <fullName evidence="1">Uncharacterized protein</fullName>
    </submittedName>
</protein>
<name>A0A5D2QXX0_GOSTO</name>
<evidence type="ECO:0000313" key="1">
    <source>
        <dbReference type="EMBL" id="TYI32315.1"/>
    </source>
</evidence>
<proteinExistence type="predicted"/>
<gene>
    <name evidence="1" type="ORF">ES332_A04G051300v1</name>
</gene>
<sequence length="68" mass="7992">MNNYNVLLATLDSTPSVLCRAATIKWNWNTLLKGENLIRRHYKHPPDGPYGCWYDDYKRLLDDPLLVE</sequence>
<accession>A0A5D2QXX0</accession>
<dbReference type="Proteomes" id="UP000322667">
    <property type="component" value="Chromosome A04"/>
</dbReference>
<keyword evidence="2" id="KW-1185">Reference proteome</keyword>
<dbReference type="EMBL" id="CM017613">
    <property type="protein sequence ID" value="TYI32315.1"/>
    <property type="molecule type" value="Genomic_DNA"/>
</dbReference>
<evidence type="ECO:0000313" key="2">
    <source>
        <dbReference type="Proteomes" id="UP000322667"/>
    </source>
</evidence>
<dbReference type="AlphaFoldDB" id="A0A5D2QXX0"/>
<organism evidence="1 2">
    <name type="scientific">Gossypium tomentosum</name>
    <name type="common">Hawaiian cotton</name>
    <name type="synonym">Gossypium sandvicense</name>
    <dbReference type="NCBI Taxonomy" id="34277"/>
    <lineage>
        <taxon>Eukaryota</taxon>
        <taxon>Viridiplantae</taxon>
        <taxon>Streptophyta</taxon>
        <taxon>Embryophyta</taxon>
        <taxon>Tracheophyta</taxon>
        <taxon>Spermatophyta</taxon>
        <taxon>Magnoliopsida</taxon>
        <taxon>eudicotyledons</taxon>
        <taxon>Gunneridae</taxon>
        <taxon>Pentapetalae</taxon>
        <taxon>rosids</taxon>
        <taxon>malvids</taxon>
        <taxon>Malvales</taxon>
        <taxon>Malvaceae</taxon>
        <taxon>Malvoideae</taxon>
        <taxon>Gossypium</taxon>
    </lineage>
</organism>